<dbReference type="CDD" id="cd00075">
    <property type="entry name" value="HATPase"/>
    <property type="match status" value="1"/>
</dbReference>
<keyword evidence="6" id="KW-0812">Transmembrane</keyword>
<dbReference type="Pfam" id="PF02518">
    <property type="entry name" value="HATPase_c"/>
    <property type="match status" value="1"/>
</dbReference>
<evidence type="ECO:0000256" key="2">
    <source>
        <dbReference type="ARBA" id="ARBA00012438"/>
    </source>
</evidence>
<comment type="caution">
    <text evidence="8">The sequence shown here is derived from an EMBL/GenBank/DDBJ whole genome shotgun (WGS) entry which is preliminary data.</text>
</comment>
<dbReference type="InterPro" id="IPR005467">
    <property type="entry name" value="His_kinase_dom"/>
</dbReference>
<evidence type="ECO:0000256" key="4">
    <source>
        <dbReference type="ARBA" id="ARBA00022777"/>
    </source>
</evidence>
<keyword evidence="3" id="KW-0597">Phosphoprotein</keyword>
<name>A0ABR9UXS8_9CHRO</name>
<dbReference type="InterPro" id="IPR036890">
    <property type="entry name" value="HATPase_C_sf"/>
</dbReference>
<dbReference type="Gene3D" id="1.10.287.130">
    <property type="match status" value="1"/>
</dbReference>
<gene>
    <name evidence="8" type="ORF">IQ230_17410</name>
</gene>
<protein>
    <recommendedName>
        <fullName evidence="2">histidine kinase</fullName>
        <ecNumber evidence="2">2.7.13.3</ecNumber>
    </recommendedName>
</protein>
<feature type="domain" description="Histidine kinase" evidence="7">
    <location>
        <begin position="143"/>
        <end position="371"/>
    </location>
</feature>
<dbReference type="RefSeq" id="WP_193933547.1">
    <property type="nucleotide sequence ID" value="NZ_CAWPMZ010000080.1"/>
</dbReference>
<evidence type="ECO:0000256" key="3">
    <source>
        <dbReference type="ARBA" id="ARBA00022553"/>
    </source>
</evidence>
<dbReference type="GO" id="GO:0016301">
    <property type="term" value="F:kinase activity"/>
    <property type="evidence" value="ECO:0007669"/>
    <property type="project" value="UniProtKB-KW"/>
</dbReference>
<dbReference type="SUPFAM" id="SSF55874">
    <property type="entry name" value="ATPase domain of HSP90 chaperone/DNA topoisomerase II/histidine kinase"/>
    <property type="match status" value="1"/>
</dbReference>
<dbReference type="Pfam" id="PF00512">
    <property type="entry name" value="HisKA"/>
    <property type="match status" value="1"/>
</dbReference>
<dbReference type="SUPFAM" id="SSF47384">
    <property type="entry name" value="Homodimeric domain of signal transducing histidine kinase"/>
    <property type="match status" value="1"/>
</dbReference>
<keyword evidence="6" id="KW-0472">Membrane</keyword>
<organism evidence="8 9">
    <name type="scientific">Gloeocapsopsis crepidinum LEGE 06123</name>
    <dbReference type="NCBI Taxonomy" id="588587"/>
    <lineage>
        <taxon>Bacteria</taxon>
        <taxon>Bacillati</taxon>
        <taxon>Cyanobacteriota</taxon>
        <taxon>Cyanophyceae</taxon>
        <taxon>Oscillatoriophycideae</taxon>
        <taxon>Chroococcales</taxon>
        <taxon>Chroococcaceae</taxon>
        <taxon>Gloeocapsopsis</taxon>
    </lineage>
</organism>
<dbReference type="InterPro" id="IPR004358">
    <property type="entry name" value="Sig_transdc_His_kin-like_C"/>
</dbReference>
<dbReference type="InterPro" id="IPR003594">
    <property type="entry name" value="HATPase_dom"/>
</dbReference>
<dbReference type="PRINTS" id="PR00344">
    <property type="entry name" value="BCTRLSENSOR"/>
</dbReference>
<comment type="catalytic activity">
    <reaction evidence="1">
        <text>ATP + protein L-histidine = ADP + protein N-phospho-L-histidine.</text>
        <dbReference type="EC" id="2.7.13.3"/>
    </reaction>
</comment>
<dbReference type="SMART" id="SM00388">
    <property type="entry name" value="HisKA"/>
    <property type="match status" value="1"/>
</dbReference>
<keyword evidence="4 8" id="KW-0418">Kinase</keyword>
<keyword evidence="5" id="KW-0902">Two-component regulatory system</keyword>
<dbReference type="PROSITE" id="PS50109">
    <property type="entry name" value="HIS_KIN"/>
    <property type="match status" value="1"/>
</dbReference>
<keyword evidence="6" id="KW-1133">Transmembrane helix</keyword>
<dbReference type="EC" id="2.7.13.3" evidence="2"/>
<evidence type="ECO:0000256" key="6">
    <source>
        <dbReference type="SAM" id="Phobius"/>
    </source>
</evidence>
<dbReference type="InterPro" id="IPR003661">
    <property type="entry name" value="HisK_dim/P_dom"/>
</dbReference>
<dbReference type="SMART" id="SM00387">
    <property type="entry name" value="HATPase_c"/>
    <property type="match status" value="1"/>
</dbReference>
<dbReference type="Gene3D" id="3.30.565.10">
    <property type="entry name" value="Histidine kinase-like ATPase, C-terminal domain"/>
    <property type="match status" value="1"/>
</dbReference>
<evidence type="ECO:0000313" key="8">
    <source>
        <dbReference type="EMBL" id="MBE9192098.1"/>
    </source>
</evidence>
<reference evidence="8 9" key="1">
    <citation type="submission" date="2020-10" db="EMBL/GenBank/DDBJ databases">
        <authorList>
            <person name="Castelo-Branco R."/>
            <person name="Eusebio N."/>
            <person name="Adriana R."/>
            <person name="Vieira A."/>
            <person name="Brugerolle De Fraissinette N."/>
            <person name="Rezende De Castro R."/>
            <person name="Schneider M.P."/>
            <person name="Vasconcelos V."/>
            <person name="Leao P.N."/>
        </authorList>
    </citation>
    <scope>NUCLEOTIDE SEQUENCE [LARGE SCALE GENOMIC DNA]</scope>
    <source>
        <strain evidence="8 9">LEGE 06123</strain>
    </source>
</reference>
<evidence type="ECO:0000259" key="7">
    <source>
        <dbReference type="PROSITE" id="PS50109"/>
    </source>
</evidence>
<keyword evidence="4 8" id="KW-0808">Transferase</keyword>
<dbReference type="PANTHER" id="PTHR43547">
    <property type="entry name" value="TWO-COMPONENT HISTIDINE KINASE"/>
    <property type="match status" value="1"/>
</dbReference>
<feature type="transmembrane region" description="Helical" evidence="6">
    <location>
        <begin position="21"/>
        <end position="39"/>
    </location>
</feature>
<proteinExistence type="predicted"/>
<evidence type="ECO:0000256" key="1">
    <source>
        <dbReference type="ARBA" id="ARBA00000085"/>
    </source>
</evidence>
<dbReference type="PANTHER" id="PTHR43547:SF2">
    <property type="entry name" value="HYBRID SIGNAL TRANSDUCTION HISTIDINE KINASE C"/>
    <property type="match status" value="1"/>
</dbReference>
<feature type="transmembrane region" description="Helical" evidence="6">
    <location>
        <begin position="93"/>
        <end position="110"/>
    </location>
</feature>
<dbReference type="Proteomes" id="UP000651156">
    <property type="component" value="Unassembled WGS sequence"/>
</dbReference>
<dbReference type="EMBL" id="JADEWN010000046">
    <property type="protein sequence ID" value="MBE9192098.1"/>
    <property type="molecule type" value="Genomic_DNA"/>
</dbReference>
<dbReference type="CDD" id="cd00082">
    <property type="entry name" value="HisKA"/>
    <property type="match status" value="1"/>
</dbReference>
<feature type="transmembrane region" description="Helical" evidence="6">
    <location>
        <begin position="59"/>
        <end position="81"/>
    </location>
</feature>
<evidence type="ECO:0000313" key="9">
    <source>
        <dbReference type="Proteomes" id="UP000651156"/>
    </source>
</evidence>
<evidence type="ECO:0000256" key="5">
    <source>
        <dbReference type="ARBA" id="ARBA00023012"/>
    </source>
</evidence>
<accession>A0ABR9UXS8</accession>
<dbReference type="InterPro" id="IPR036097">
    <property type="entry name" value="HisK_dim/P_sf"/>
</dbReference>
<keyword evidence="9" id="KW-1185">Reference proteome</keyword>
<sequence length="378" mass="42073">MLLRSLQHQINSFDRNLRTRSLGLIVCLFLVVLILEFTTPVEYVFGYLYTGPILLTTSHLGRAATVYATLLSVFLTILNLWFPVEETIEPSIVASRCIAAMALIVTGILSDRNRCYQQAIAQQQAKLQAQAQLIQVREDFASTLTHDLKTPMLGAIETLKAFEQGKFGTVTPTHQKVLATMIRSHLSTLQLVETLLDVYRNDIEGLKLQLVPVDLVTIAEETIATLTDLALSRQVCINLSFGESEFRRSLWVNGDPLQLQRVFANLITNGIHHSLRGGKVEVILQSQSDYHIVKVLDNGLGITPEELPHLFKRFYQGHGDRQVKGSGLGLYLTRQIIAAHGGTIWAENRSVGNPMQTSSGGLFAFRLPTLPFQPLEKA</sequence>